<dbReference type="GO" id="GO:0004965">
    <property type="term" value="F:G protein-coupled GABA receptor activity"/>
    <property type="evidence" value="ECO:0007669"/>
    <property type="project" value="InterPro"/>
</dbReference>
<accession>A0AAE0XWT6</accession>
<evidence type="ECO:0000256" key="10">
    <source>
        <dbReference type="SAM" id="Phobius"/>
    </source>
</evidence>
<name>A0AAE0XWT6_9GAST</name>
<evidence type="ECO:0000313" key="13">
    <source>
        <dbReference type="Proteomes" id="UP001283361"/>
    </source>
</evidence>
<dbReference type="GO" id="GO:0007214">
    <property type="term" value="P:gamma-aminobutyric acid signaling pathway"/>
    <property type="evidence" value="ECO:0007669"/>
    <property type="project" value="TreeGrafter"/>
</dbReference>
<evidence type="ECO:0000256" key="4">
    <source>
        <dbReference type="ARBA" id="ARBA00023040"/>
    </source>
</evidence>
<evidence type="ECO:0000256" key="1">
    <source>
        <dbReference type="ARBA" id="ARBA00004141"/>
    </source>
</evidence>
<comment type="caution">
    <text evidence="12">The sequence shown here is derived from an EMBL/GenBank/DDBJ whole genome shotgun (WGS) entry which is preliminary data.</text>
</comment>
<dbReference type="InterPro" id="IPR017978">
    <property type="entry name" value="GPCR_3_C"/>
</dbReference>
<feature type="domain" description="G-protein coupled receptors family 3 profile" evidence="11">
    <location>
        <begin position="103"/>
        <end position="181"/>
    </location>
</feature>
<dbReference type="Pfam" id="PF00003">
    <property type="entry name" value="7tm_3"/>
    <property type="match status" value="1"/>
</dbReference>
<dbReference type="PRINTS" id="PR01177">
    <property type="entry name" value="GABAB1RECPTR"/>
</dbReference>
<feature type="transmembrane region" description="Helical" evidence="10">
    <location>
        <begin position="147"/>
        <end position="164"/>
    </location>
</feature>
<proteinExistence type="predicted"/>
<keyword evidence="8" id="KW-0807">Transducer</keyword>
<keyword evidence="13" id="KW-1185">Reference proteome</keyword>
<comment type="subcellular location">
    <subcellularLocation>
        <location evidence="1">Membrane</location>
        <topology evidence="1">Multi-pass membrane protein</topology>
    </subcellularLocation>
</comment>
<dbReference type="EMBL" id="JAWDGP010007401">
    <property type="protein sequence ID" value="KAK3720961.1"/>
    <property type="molecule type" value="Genomic_DNA"/>
</dbReference>
<dbReference type="GO" id="GO:0038039">
    <property type="term" value="C:G protein-coupled receptor heterodimeric complex"/>
    <property type="evidence" value="ECO:0007669"/>
    <property type="project" value="TreeGrafter"/>
</dbReference>
<keyword evidence="4" id="KW-0297">G-protein coupled receptor</keyword>
<keyword evidence="6" id="KW-0675">Receptor</keyword>
<dbReference type="PRINTS" id="PR01176">
    <property type="entry name" value="GABABRECEPTR"/>
</dbReference>
<keyword evidence="2 10" id="KW-0812">Transmembrane</keyword>
<sequence>MAAEPSQCSPEAKPGTHGSSLQSIFRGQSFENGNVGPVGFDHSGNRIGQCLVLQAQGNEMVQVGLYDTRSQTLSTDGYTKIKWFGNKVPRDSARSSKTQLYLSPGIFVSMATVACVGMALVLVFLIFNLKFKRLRVIKLSSPMMNNFILLGCLLAYMSVILYGLDGQYLTERSFEALCTVRTNDALSLSF</sequence>
<evidence type="ECO:0000256" key="7">
    <source>
        <dbReference type="ARBA" id="ARBA00023180"/>
    </source>
</evidence>
<organism evidence="12 13">
    <name type="scientific">Elysia crispata</name>
    <name type="common">lettuce slug</name>
    <dbReference type="NCBI Taxonomy" id="231223"/>
    <lineage>
        <taxon>Eukaryota</taxon>
        <taxon>Metazoa</taxon>
        <taxon>Spiralia</taxon>
        <taxon>Lophotrochozoa</taxon>
        <taxon>Mollusca</taxon>
        <taxon>Gastropoda</taxon>
        <taxon>Heterobranchia</taxon>
        <taxon>Euthyneura</taxon>
        <taxon>Panpulmonata</taxon>
        <taxon>Sacoglossa</taxon>
        <taxon>Placobranchoidea</taxon>
        <taxon>Plakobranchidae</taxon>
        <taxon>Elysia</taxon>
    </lineage>
</organism>
<evidence type="ECO:0000256" key="5">
    <source>
        <dbReference type="ARBA" id="ARBA00023136"/>
    </source>
</evidence>
<dbReference type="PANTHER" id="PTHR10519">
    <property type="entry name" value="GABA-B RECEPTOR"/>
    <property type="match status" value="1"/>
</dbReference>
<evidence type="ECO:0000256" key="3">
    <source>
        <dbReference type="ARBA" id="ARBA00022989"/>
    </source>
</evidence>
<dbReference type="SUPFAM" id="SSF53822">
    <property type="entry name" value="Periplasmic binding protein-like I"/>
    <property type="match status" value="1"/>
</dbReference>
<feature type="region of interest" description="Disordered" evidence="9">
    <location>
        <begin position="1"/>
        <end position="20"/>
    </location>
</feature>
<evidence type="ECO:0000256" key="2">
    <source>
        <dbReference type="ARBA" id="ARBA00022692"/>
    </source>
</evidence>
<evidence type="ECO:0000313" key="12">
    <source>
        <dbReference type="EMBL" id="KAK3720961.1"/>
    </source>
</evidence>
<dbReference type="PANTHER" id="PTHR10519:SF20">
    <property type="entry name" value="G-PROTEIN COUPLED RECEPTOR 156-RELATED"/>
    <property type="match status" value="1"/>
</dbReference>
<dbReference type="InterPro" id="IPR002455">
    <property type="entry name" value="GPCR3_GABA-B"/>
</dbReference>
<dbReference type="Proteomes" id="UP001283361">
    <property type="component" value="Unassembled WGS sequence"/>
</dbReference>
<keyword evidence="3 10" id="KW-1133">Transmembrane helix</keyword>
<evidence type="ECO:0000259" key="11">
    <source>
        <dbReference type="Pfam" id="PF00003"/>
    </source>
</evidence>
<evidence type="ECO:0000256" key="6">
    <source>
        <dbReference type="ARBA" id="ARBA00023170"/>
    </source>
</evidence>
<feature type="transmembrane region" description="Helical" evidence="10">
    <location>
        <begin position="100"/>
        <end position="127"/>
    </location>
</feature>
<keyword evidence="5 10" id="KW-0472">Membrane</keyword>
<evidence type="ECO:0000256" key="9">
    <source>
        <dbReference type="SAM" id="MobiDB-lite"/>
    </source>
</evidence>
<gene>
    <name evidence="12" type="ORF">RRG08_059021</name>
</gene>
<dbReference type="AlphaFoldDB" id="A0AAE0XWT6"/>
<dbReference type="Gene3D" id="3.40.50.2300">
    <property type="match status" value="2"/>
</dbReference>
<protein>
    <recommendedName>
        <fullName evidence="11">G-protein coupled receptors family 3 profile domain-containing protein</fullName>
    </recommendedName>
</protein>
<reference evidence="12" key="1">
    <citation type="journal article" date="2023" name="G3 (Bethesda)">
        <title>A reference genome for the long-term kleptoplast-retaining sea slug Elysia crispata morphotype clarki.</title>
        <authorList>
            <person name="Eastman K.E."/>
            <person name="Pendleton A.L."/>
            <person name="Shaikh M.A."/>
            <person name="Suttiyut T."/>
            <person name="Ogas R."/>
            <person name="Tomko P."/>
            <person name="Gavelis G."/>
            <person name="Widhalm J.R."/>
            <person name="Wisecaver J.H."/>
        </authorList>
    </citation>
    <scope>NUCLEOTIDE SEQUENCE</scope>
    <source>
        <strain evidence="12">ECLA1</strain>
    </source>
</reference>
<evidence type="ECO:0000256" key="8">
    <source>
        <dbReference type="ARBA" id="ARBA00023224"/>
    </source>
</evidence>
<keyword evidence="7" id="KW-0325">Glycoprotein</keyword>
<dbReference type="InterPro" id="IPR028082">
    <property type="entry name" value="Peripla_BP_I"/>
</dbReference>